<dbReference type="EMBL" id="MU865388">
    <property type="protein sequence ID" value="KAK4224597.1"/>
    <property type="molecule type" value="Genomic_DNA"/>
</dbReference>
<reference evidence="3" key="2">
    <citation type="submission" date="2023-05" db="EMBL/GenBank/DDBJ databases">
        <authorList>
            <consortium name="Lawrence Berkeley National Laboratory"/>
            <person name="Steindorff A."/>
            <person name="Hensen N."/>
            <person name="Bonometti L."/>
            <person name="Westerberg I."/>
            <person name="Brannstrom I.O."/>
            <person name="Guillou S."/>
            <person name="Cros-Aarteil S."/>
            <person name="Calhoun S."/>
            <person name="Haridas S."/>
            <person name="Kuo A."/>
            <person name="Mondo S."/>
            <person name="Pangilinan J."/>
            <person name="Riley R."/>
            <person name="Labutti K."/>
            <person name="Andreopoulos B."/>
            <person name="Lipzen A."/>
            <person name="Chen C."/>
            <person name="Yanf M."/>
            <person name="Daum C."/>
            <person name="Ng V."/>
            <person name="Clum A."/>
            <person name="Ohm R."/>
            <person name="Martin F."/>
            <person name="Silar P."/>
            <person name="Natvig D."/>
            <person name="Lalanne C."/>
            <person name="Gautier V."/>
            <person name="Ament-Velasquez S.L."/>
            <person name="Kruys A."/>
            <person name="Hutchinson M.I."/>
            <person name="Powell A.J."/>
            <person name="Barry K."/>
            <person name="Miller A.N."/>
            <person name="Grigoriev I.V."/>
            <person name="Debuchy R."/>
            <person name="Gladieux P."/>
            <person name="Thoren M.H."/>
            <person name="Johannesson H."/>
        </authorList>
    </citation>
    <scope>NUCLEOTIDE SEQUENCE</scope>
    <source>
        <strain evidence="3">CBS 990.96</strain>
    </source>
</reference>
<evidence type="ECO:0000256" key="1">
    <source>
        <dbReference type="SAM" id="MobiDB-lite"/>
    </source>
</evidence>
<accession>A0AAN7GTP5</accession>
<proteinExistence type="predicted"/>
<reference evidence="3" key="1">
    <citation type="journal article" date="2023" name="Mol. Phylogenet. Evol.">
        <title>Genome-scale phylogeny and comparative genomics of the fungal order Sordariales.</title>
        <authorList>
            <person name="Hensen N."/>
            <person name="Bonometti L."/>
            <person name="Westerberg I."/>
            <person name="Brannstrom I.O."/>
            <person name="Guillou S."/>
            <person name="Cros-Aarteil S."/>
            <person name="Calhoun S."/>
            <person name="Haridas S."/>
            <person name="Kuo A."/>
            <person name="Mondo S."/>
            <person name="Pangilinan J."/>
            <person name="Riley R."/>
            <person name="LaButti K."/>
            <person name="Andreopoulos B."/>
            <person name="Lipzen A."/>
            <person name="Chen C."/>
            <person name="Yan M."/>
            <person name="Daum C."/>
            <person name="Ng V."/>
            <person name="Clum A."/>
            <person name="Steindorff A."/>
            <person name="Ohm R.A."/>
            <person name="Martin F."/>
            <person name="Silar P."/>
            <person name="Natvig D.O."/>
            <person name="Lalanne C."/>
            <person name="Gautier V."/>
            <person name="Ament-Velasquez S.L."/>
            <person name="Kruys A."/>
            <person name="Hutchinson M.I."/>
            <person name="Powell A.J."/>
            <person name="Barry K."/>
            <person name="Miller A.N."/>
            <person name="Grigoriev I.V."/>
            <person name="Debuchy R."/>
            <person name="Gladieux P."/>
            <person name="Hiltunen Thoren M."/>
            <person name="Johannesson H."/>
        </authorList>
    </citation>
    <scope>NUCLEOTIDE SEQUENCE</scope>
    <source>
        <strain evidence="3">CBS 990.96</strain>
    </source>
</reference>
<gene>
    <name evidence="3" type="ORF">QBC38DRAFT_446300</name>
</gene>
<feature type="compositionally biased region" description="Low complexity" evidence="1">
    <location>
        <begin position="152"/>
        <end position="195"/>
    </location>
</feature>
<organism evidence="3 4">
    <name type="scientific">Podospora fimiseda</name>
    <dbReference type="NCBI Taxonomy" id="252190"/>
    <lineage>
        <taxon>Eukaryota</taxon>
        <taxon>Fungi</taxon>
        <taxon>Dikarya</taxon>
        <taxon>Ascomycota</taxon>
        <taxon>Pezizomycotina</taxon>
        <taxon>Sordariomycetes</taxon>
        <taxon>Sordariomycetidae</taxon>
        <taxon>Sordariales</taxon>
        <taxon>Podosporaceae</taxon>
        <taxon>Podospora</taxon>
    </lineage>
</organism>
<evidence type="ECO:0000313" key="4">
    <source>
        <dbReference type="Proteomes" id="UP001301958"/>
    </source>
</evidence>
<sequence length="234" mass="24875">MFQSRNLRLASVGLLLLLSSVDRAEATNDFKFTECITNCIAPSSCPPSRKGTLDGKCMCKAARDNFLEDVLRCMNIYCKPDLRDFDDKFLEPMEDGCDELNKAIPKQKLKAAESIGSSLLSSLPTAANPATATITRSVITSPSKTTLRTNMSVTESASSSSAIEEVTSEPSSTPSTASAQAPPPSSTTTAPASTDADFRDTSPFTNNRSTGSQSPAMVTLLALLPLAAIGFSWM</sequence>
<name>A0AAN7GTP5_9PEZI</name>
<feature type="chain" id="PRO_5043035624" description="Extracellular membrane protein CFEM domain-containing protein" evidence="2">
    <location>
        <begin position="27"/>
        <end position="234"/>
    </location>
</feature>
<evidence type="ECO:0000313" key="3">
    <source>
        <dbReference type="EMBL" id="KAK4224597.1"/>
    </source>
</evidence>
<evidence type="ECO:0000256" key="2">
    <source>
        <dbReference type="SAM" id="SignalP"/>
    </source>
</evidence>
<comment type="caution">
    <text evidence="3">The sequence shown here is derived from an EMBL/GenBank/DDBJ whole genome shotgun (WGS) entry which is preliminary data.</text>
</comment>
<protein>
    <recommendedName>
        <fullName evidence="5">Extracellular membrane protein CFEM domain-containing protein</fullName>
    </recommendedName>
</protein>
<dbReference type="AlphaFoldDB" id="A0AAN7GTP5"/>
<feature type="signal peptide" evidence="2">
    <location>
        <begin position="1"/>
        <end position="26"/>
    </location>
</feature>
<keyword evidence="4" id="KW-1185">Reference proteome</keyword>
<feature type="region of interest" description="Disordered" evidence="1">
    <location>
        <begin position="145"/>
        <end position="212"/>
    </location>
</feature>
<keyword evidence="2" id="KW-0732">Signal</keyword>
<dbReference type="Proteomes" id="UP001301958">
    <property type="component" value="Unassembled WGS sequence"/>
</dbReference>
<feature type="compositionally biased region" description="Polar residues" evidence="1">
    <location>
        <begin position="202"/>
        <end position="212"/>
    </location>
</feature>
<evidence type="ECO:0008006" key="5">
    <source>
        <dbReference type="Google" id="ProtNLM"/>
    </source>
</evidence>